<evidence type="ECO:0000313" key="4">
    <source>
        <dbReference type="EMBL" id="CAB4652078.1"/>
    </source>
</evidence>
<evidence type="ECO:0000259" key="3">
    <source>
        <dbReference type="Pfam" id="PF00266"/>
    </source>
</evidence>
<dbReference type="InterPro" id="IPR015422">
    <property type="entry name" value="PyrdxlP-dep_Trfase_small"/>
</dbReference>
<dbReference type="InterPro" id="IPR000192">
    <property type="entry name" value="Aminotrans_V_dom"/>
</dbReference>
<dbReference type="Gene3D" id="3.40.640.10">
    <property type="entry name" value="Type I PLP-dependent aspartate aminotransferase-like (Major domain)"/>
    <property type="match status" value="1"/>
</dbReference>
<sequence>MLHPAAMALLNHSFSQGWADPNKLNNNSRQTAILLQQVRQKFAELLDVRADEIEFLGESDLGFELGISGLLKPENQLIYSAIDRQRVFAIAQSHEKNGNKVDCLPVDKNGVINLSATTEKDVLVWQVANGETGNIQANPKSQALIFADCTASGVDYLPEFKYHTALFDSKSWQGPAGLGLLIIKDAEKWRNPSPHNDFSRSLGTYSIPLAIASSVALEAYLSDTDIRAKIKKYLMEFISEQVSDVDIASTENGLSKYLSCSFANVESDRLLLALEQLGFAVDSGSACKSADMQPSHVLAAMDRPIVGNIRLTLHKDITEQMVVEFCQALKISVEKLRKN</sequence>
<dbReference type="EMBL" id="CAEZWG010000081">
    <property type="protein sequence ID" value="CAB4652078.1"/>
    <property type="molecule type" value="Genomic_DNA"/>
</dbReference>
<dbReference type="Gene3D" id="3.90.1150.10">
    <property type="entry name" value="Aspartate Aminotransferase, domain 1"/>
    <property type="match status" value="1"/>
</dbReference>
<name>A0A6J6KT21_9ZZZZ</name>
<feature type="domain" description="Aminotransferase class V" evidence="3">
    <location>
        <begin position="14"/>
        <end position="320"/>
    </location>
</feature>
<proteinExistence type="inferred from homology"/>
<comment type="similarity">
    <text evidence="2">Belongs to the class-V pyridoxal-phosphate-dependent aminotransferase family. NifS/IscS subfamily.</text>
</comment>
<comment type="cofactor">
    <cofactor evidence="1">
        <name>pyridoxal 5'-phosphate</name>
        <dbReference type="ChEBI" id="CHEBI:597326"/>
    </cofactor>
</comment>
<evidence type="ECO:0000256" key="1">
    <source>
        <dbReference type="ARBA" id="ARBA00001933"/>
    </source>
</evidence>
<dbReference type="PANTHER" id="PTHR11601">
    <property type="entry name" value="CYSTEINE DESULFURYLASE FAMILY MEMBER"/>
    <property type="match status" value="1"/>
</dbReference>
<dbReference type="InterPro" id="IPR015421">
    <property type="entry name" value="PyrdxlP-dep_Trfase_major"/>
</dbReference>
<protein>
    <submittedName>
        <fullName evidence="4">Unannotated protein</fullName>
    </submittedName>
</protein>
<dbReference type="AlphaFoldDB" id="A0A6J6KT21"/>
<evidence type="ECO:0000256" key="2">
    <source>
        <dbReference type="ARBA" id="ARBA00006490"/>
    </source>
</evidence>
<organism evidence="4">
    <name type="scientific">freshwater metagenome</name>
    <dbReference type="NCBI Taxonomy" id="449393"/>
    <lineage>
        <taxon>unclassified sequences</taxon>
        <taxon>metagenomes</taxon>
        <taxon>ecological metagenomes</taxon>
    </lineage>
</organism>
<dbReference type="PANTHER" id="PTHR11601:SF34">
    <property type="entry name" value="CYSTEINE DESULFURASE"/>
    <property type="match status" value="1"/>
</dbReference>
<dbReference type="Pfam" id="PF00266">
    <property type="entry name" value="Aminotran_5"/>
    <property type="match status" value="1"/>
</dbReference>
<dbReference type="InterPro" id="IPR015424">
    <property type="entry name" value="PyrdxlP-dep_Trfase"/>
</dbReference>
<gene>
    <name evidence="4" type="ORF">UFOPK2234_00517</name>
</gene>
<dbReference type="SUPFAM" id="SSF53383">
    <property type="entry name" value="PLP-dependent transferases"/>
    <property type="match status" value="1"/>
</dbReference>
<accession>A0A6J6KT21</accession>
<reference evidence="4" key="1">
    <citation type="submission" date="2020-05" db="EMBL/GenBank/DDBJ databases">
        <authorList>
            <person name="Chiriac C."/>
            <person name="Salcher M."/>
            <person name="Ghai R."/>
            <person name="Kavagutti S V."/>
        </authorList>
    </citation>
    <scope>NUCLEOTIDE SEQUENCE</scope>
</reference>